<dbReference type="AlphaFoldDB" id="A0ABD2NNE5"/>
<dbReference type="PANTHER" id="PTHR48421">
    <property type="entry name" value="MYCBP-ASSOCIATED PROTEIN"/>
    <property type="match status" value="1"/>
</dbReference>
<dbReference type="Proteomes" id="UP001516400">
    <property type="component" value="Unassembled WGS sequence"/>
</dbReference>
<sequence length="1005" mass="118658">MSKYFRKNILDKSRKRDDSKEVCKDPFASFQLQCHQKNDKNALENYNAWLRERYEVNHKLQQKLMREPGDLLMNLSDEFNKIKEEKAALEYTRIPQHFDKYRGNPEWWEFPPGLHEKCRCGKEMMYFYQKTKVQKNEIPEIEKIGLPMYIKYEKMLIPRGRNVYKMWVDSEYRKKRIKELSPILEKIVPHRPSFDNLIVVGKRIFSEGTGVELIPIEGRMNSLSRTKRKTSIYDQSLKICLKVNGVYFYENSQSLSTSRRFHVLFEYDVQSSPLQTKHITFENVGRVTLRIHWKKMKKFKLFEDIAGITTTEFFCFDKNILTLVPGQIVNFPIWFQTRKVCTVVETWEITTIPKFWSENIRVFFVLQAQSHIENFMKKIKEIKTKTTNRVKRRIIKEIIEQTMEKTKYQDYKNINYEYFEPELFEACNFDDSSLERKPKYLYDKEIVGKLKKFYADVRQAYHPKTWDLNVGNLRILARVKDLIEYATERTCEFSKYRLMMSTQLSTHEDSNEYKQNLKKAAEATKLKKNSLTSNIEERISDPFLIKERRYGELMKLLWSLAPPSITSNKERVKYFQVYSVLCAYFTQMSIELYTVEPFNTKASSYKSHVKRERLIFEYFDELQLIRTKRIYEDNKAQPKPNVLESVSSQNIHKIHKLYFQNTAELGVSKESLKSKKKDKKELKEKGKPTLVTNNVNNTNEENLVIIDFDPYADDGLELKKISALTNQVLDQDIPATTLSDTQCKSTNEWTFQNLYVIIYSNLEKAVGAMVDTLESTKEYRVPHKNLEQLKVCFKLFIDDETQNEVPPINPFVDPEDRAYFEKILTAHLNTVTSDYLICGKTEPVIKREQASFWSILRPSVESQEELKHISKTVSVFSLPKPMPPEISFREKYAQTLPTFHADDNQPEFSTTDICKCPSEYRELPLQESEQPFYYSDDEEIDGRIISNNKISTVSKQSESFSSSGKHEIPTKKTTKVKASISLIREWSRKKCLNKEWTKQDSDKQN</sequence>
<dbReference type="PANTHER" id="PTHR48421:SF1">
    <property type="entry name" value="MYCBP-ASSOCIATED PROTEIN"/>
    <property type="match status" value="1"/>
</dbReference>
<proteinExistence type="predicted"/>
<gene>
    <name evidence="2" type="ORF">HHI36_017726</name>
</gene>
<evidence type="ECO:0000313" key="3">
    <source>
        <dbReference type="Proteomes" id="UP001516400"/>
    </source>
</evidence>
<evidence type="ECO:0000313" key="2">
    <source>
        <dbReference type="EMBL" id="KAL3280231.1"/>
    </source>
</evidence>
<dbReference type="InterPro" id="IPR032707">
    <property type="entry name" value="MYCBPAP"/>
</dbReference>
<keyword evidence="3" id="KW-1185">Reference proteome</keyword>
<comment type="caution">
    <text evidence="2">The sequence shown here is derived from an EMBL/GenBank/DDBJ whole genome shotgun (WGS) entry which is preliminary data.</text>
</comment>
<protein>
    <submittedName>
        <fullName evidence="2">Uncharacterized protein</fullName>
    </submittedName>
</protein>
<organism evidence="2 3">
    <name type="scientific">Cryptolaemus montrouzieri</name>
    <dbReference type="NCBI Taxonomy" id="559131"/>
    <lineage>
        <taxon>Eukaryota</taxon>
        <taxon>Metazoa</taxon>
        <taxon>Ecdysozoa</taxon>
        <taxon>Arthropoda</taxon>
        <taxon>Hexapoda</taxon>
        <taxon>Insecta</taxon>
        <taxon>Pterygota</taxon>
        <taxon>Neoptera</taxon>
        <taxon>Endopterygota</taxon>
        <taxon>Coleoptera</taxon>
        <taxon>Polyphaga</taxon>
        <taxon>Cucujiformia</taxon>
        <taxon>Coccinelloidea</taxon>
        <taxon>Coccinellidae</taxon>
        <taxon>Scymninae</taxon>
        <taxon>Scymnini</taxon>
        <taxon>Cryptolaemus</taxon>
    </lineage>
</organism>
<dbReference type="EMBL" id="JABFTP020000124">
    <property type="protein sequence ID" value="KAL3280231.1"/>
    <property type="molecule type" value="Genomic_DNA"/>
</dbReference>
<feature type="region of interest" description="Disordered" evidence="1">
    <location>
        <begin position="955"/>
        <end position="974"/>
    </location>
</feature>
<reference evidence="2 3" key="1">
    <citation type="journal article" date="2021" name="BMC Biol.">
        <title>Horizontally acquired antibacterial genes associated with adaptive radiation of ladybird beetles.</title>
        <authorList>
            <person name="Li H.S."/>
            <person name="Tang X.F."/>
            <person name="Huang Y.H."/>
            <person name="Xu Z.Y."/>
            <person name="Chen M.L."/>
            <person name="Du X.Y."/>
            <person name="Qiu B.Y."/>
            <person name="Chen P.T."/>
            <person name="Zhang W."/>
            <person name="Slipinski A."/>
            <person name="Escalona H.E."/>
            <person name="Waterhouse R.M."/>
            <person name="Zwick A."/>
            <person name="Pang H."/>
        </authorList>
    </citation>
    <scope>NUCLEOTIDE SEQUENCE [LARGE SCALE GENOMIC DNA]</scope>
    <source>
        <strain evidence="2">SYSU2018</strain>
    </source>
</reference>
<name>A0ABD2NNE5_9CUCU</name>
<dbReference type="Pfam" id="PF14646">
    <property type="entry name" value="MYCBPAP"/>
    <property type="match status" value="1"/>
</dbReference>
<evidence type="ECO:0000256" key="1">
    <source>
        <dbReference type="SAM" id="MobiDB-lite"/>
    </source>
</evidence>
<accession>A0ABD2NNE5</accession>